<keyword evidence="2" id="KW-1185">Reference proteome</keyword>
<evidence type="ECO:0000313" key="2">
    <source>
        <dbReference type="Proteomes" id="UP000762676"/>
    </source>
</evidence>
<dbReference type="Proteomes" id="UP000762676">
    <property type="component" value="Unassembled WGS sequence"/>
</dbReference>
<dbReference type="EMBL" id="BMAT01000804">
    <property type="protein sequence ID" value="GFR73485.1"/>
    <property type="molecule type" value="Genomic_DNA"/>
</dbReference>
<dbReference type="AlphaFoldDB" id="A0AAV4FKV4"/>
<dbReference type="PANTHER" id="PTHR47027">
    <property type="entry name" value="REVERSE TRANSCRIPTASE DOMAIN-CONTAINING PROTEIN"/>
    <property type="match status" value="1"/>
</dbReference>
<sequence>MRRSTEGKNKEFNGQLTSQLKDLDFADEIALLSHNPLHRQEKTDTLNTTSKSLGLVIYKNKTKILRLKTDNNRPVTVGHEELKDVESFTYLGSTINKE</sequence>
<dbReference type="PANTHER" id="PTHR47027:SF25">
    <property type="entry name" value="REVERSE TRANSCRIPTASE DOMAIN-CONTAINING PROTEIN"/>
    <property type="match status" value="1"/>
</dbReference>
<accession>A0AAV4FKV4</accession>
<gene>
    <name evidence="1" type="ORF">ElyMa_000406400</name>
</gene>
<evidence type="ECO:0000313" key="1">
    <source>
        <dbReference type="EMBL" id="GFR73485.1"/>
    </source>
</evidence>
<name>A0AAV4FKV4_9GAST</name>
<organism evidence="1 2">
    <name type="scientific">Elysia marginata</name>
    <dbReference type="NCBI Taxonomy" id="1093978"/>
    <lineage>
        <taxon>Eukaryota</taxon>
        <taxon>Metazoa</taxon>
        <taxon>Spiralia</taxon>
        <taxon>Lophotrochozoa</taxon>
        <taxon>Mollusca</taxon>
        <taxon>Gastropoda</taxon>
        <taxon>Heterobranchia</taxon>
        <taxon>Euthyneura</taxon>
        <taxon>Panpulmonata</taxon>
        <taxon>Sacoglossa</taxon>
        <taxon>Placobranchoidea</taxon>
        <taxon>Plakobranchidae</taxon>
        <taxon>Elysia</taxon>
    </lineage>
</organism>
<protein>
    <recommendedName>
        <fullName evidence="3">Reverse transcriptase domain-containing protein</fullName>
    </recommendedName>
</protein>
<comment type="caution">
    <text evidence="1">The sequence shown here is derived from an EMBL/GenBank/DDBJ whole genome shotgun (WGS) entry which is preliminary data.</text>
</comment>
<proteinExistence type="predicted"/>
<evidence type="ECO:0008006" key="3">
    <source>
        <dbReference type="Google" id="ProtNLM"/>
    </source>
</evidence>
<reference evidence="1 2" key="1">
    <citation type="journal article" date="2021" name="Elife">
        <title>Chloroplast acquisition without the gene transfer in kleptoplastic sea slugs, Plakobranchus ocellatus.</title>
        <authorList>
            <person name="Maeda T."/>
            <person name="Takahashi S."/>
            <person name="Yoshida T."/>
            <person name="Shimamura S."/>
            <person name="Takaki Y."/>
            <person name="Nagai Y."/>
            <person name="Toyoda A."/>
            <person name="Suzuki Y."/>
            <person name="Arimoto A."/>
            <person name="Ishii H."/>
            <person name="Satoh N."/>
            <person name="Nishiyama T."/>
            <person name="Hasebe M."/>
            <person name="Maruyama T."/>
            <person name="Minagawa J."/>
            <person name="Obokata J."/>
            <person name="Shigenobu S."/>
        </authorList>
    </citation>
    <scope>NUCLEOTIDE SEQUENCE [LARGE SCALE GENOMIC DNA]</scope>
</reference>